<evidence type="ECO:0000313" key="10">
    <source>
        <dbReference type="EMBL" id="MDQ0936680.1"/>
    </source>
</evidence>
<keyword evidence="7" id="KW-0012">Acyltransferase</keyword>
<dbReference type="InterPro" id="IPR050091">
    <property type="entry name" value="PKS_NRPS_Biosynth_Enz"/>
</dbReference>
<dbReference type="GO" id="GO:0016740">
    <property type="term" value="F:transferase activity"/>
    <property type="evidence" value="ECO:0007669"/>
    <property type="project" value="UniProtKB-KW"/>
</dbReference>
<dbReference type="PROSITE" id="PS52004">
    <property type="entry name" value="KS3_2"/>
    <property type="match status" value="2"/>
</dbReference>
<evidence type="ECO:0000259" key="9">
    <source>
        <dbReference type="PROSITE" id="PS52004"/>
    </source>
</evidence>
<evidence type="ECO:0000256" key="6">
    <source>
        <dbReference type="ARBA" id="ARBA00023268"/>
    </source>
</evidence>
<dbReference type="InterPro" id="IPR018201">
    <property type="entry name" value="Ketoacyl_synth_AS"/>
</dbReference>
<accession>A0ABU0RXI1</accession>
<dbReference type="SUPFAM" id="SSF47336">
    <property type="entry name" value="ACP-like"/>
    <property type="match status" value="1"/>
</dbReference>
<dbReference type="InterPro" id="IPR041618">
    <property type="entry name" value="PKS_DE"/>
</dbReference>
<evidence type="ECO:0000256" key="5">
    <source>
        <dbReference type="ARBA" id="ARBA00023194"/>
    </source>
</evidence>
<dbReference type="Gene3D" id="3.40.50.720">
    <property type="entry name" value="NAD(P)-binding Rossmann-like Domain"/>
    <property type="match status" value="1"/>
</dbReference>
<evidence type="ECO:0000256" key="7">
    <source>
        <dbReference type="ARBA" id="ARBA00023315"/>
    </source>
</evidence>
<dbReference type="PROSITE" id="PS00012">
    <property type="entry name" value="PHOSPHOPANTETHEINE"/>
    <property type="match status" value="1"/>
</dbReference>
<sequence length="2404" mass="249308">MSSEEKLRYFLKRVTANLHETRQRLQEVEAAGNEPIAIVGMGCRFPDGVRNPEELWELLADGSDAITGLPRNRGWDVGDPADTDASAAKVHTGGFVYDATDFDAGFFGISPREALSMDPQQRLLMEVAWEALEQAGIDPASLRGSATGVFAGASASGYGWMNGKQGEHDGHVMTGNATSILSGRVSYTLGLEGPAVTVDTACSSSLVALHLAARALNKGECSMALVGGAFVAATPVLFTDFNQALGLSPDGRCKSFGTDADGMGVAEGAGVVVVERLSDARRNGHQVLAVVRGSAINQDGASNGLTAPNGPSQQRVIRAALADARLSLSDVDVVEAHGTGTPLGDPIEAQALIATYGQERPEGRPLWLGSVKSNIGHAQQAAGMAGLIKMVLALRHEQMPRTLHVEQPTEHVDWAAGEVRLLAEAQPWPAGERVRRGGLSAFGMSGTNVHVILEEAPTGDETGSEPVDSGDEYDELAELTDTEPETEEPVLAVVDADGLTAWPVSGRSAVALAAQAGRLWEWTAARPEIDVAAVGWSLATTRSTFEHRAVVLGGGRGELKTGLNCLAGGVAGGCVVSGVARSGGRTVFVFAGQGAQWVGMGRELAGSSAVFGARLAECEAALSGLVPWSLSAVLEGAEGAPGLGTADVVQPVLWAVMVSLAAVWEAAGVVPDAVVGHSQGEVAAATVAGMLSLEDAARVVVARSKGLSGLDAEGSMVSVVMPSGAVAELVEGFGGRLSVAAVNGPAAVVVSGEPGALSEFERELASRHVLRWRVPETDFVAHSAAVEPLEGVLASELAGIAPVAGRVPMVSTVTGEWLTGEELDASYWYANLRNMVRFEQATRVLLGDGFNAFVEVSTHPVLTGPVAETAEDAGIPGVLAVGTLERDNGGAARLVRSFAQAYVGGLPVDWKTVLPSAHTVELPTYAFQRQRYWMESSAEPAVPTPGDIADSAAELRFWAAAEGGDLAHLAEVLELDDQEQLGEVVSALVAWRRREQDRSSTAQWRYRVEWSPVPVASSAVLSGRWLLAVPAELADDELTESCAAALTERGAEVVVARVPAEAVDRAGVAEALTEALGESKPAGVLSLLALDETPVPEHPVVPRGLAATLALTQALGDAGIGAPLWVATRGAVAAGPGETLSAPVQTHVWGLGRGVGLEHPERWGGLIDLPAALDGRAAARLTALLATGGEDQVAIRDTGVLGRRLTRAPRPRGDAQAWTPRGTTLVTGGTGAIAGHVVRKLAERGAPRLVLTSRSGPAAFGAGALAAELAEAGSSVDVVACDSGRHADLAGVVRWAGTSGPALRAVLHTAGVRQETAVQATDLAETAQVVAAKAAGAWWLHELTRDLDLDAFVLFSSISATWGSGLQPAYGAANAFLDGLAEYRLAEGLPATSVAWGPWGGGGMTDEEGAAQGERRGLMVMEPGRAADALTQVIDRGEPLMTIADVDWARFAPPFTLRRPSPLIADLPEVRQALTASDPDQTDGPATGSPLTQRLAGLSRGEQLRLLIGIVRTEAAQVLDYPSPDAVEATRAFSDLGFDSLTAVELRNRLSQATGVQLPATLLFDAPTPTAAAEYLLAELAGVPDTQAPAPIAPAATDEPLAIVGIGCRYPGGVTGAEDLWNLVEAGTSAISTLPENRGWIFDDRTEEEEDYIGASIRSGGFVYDAVGFDAGFFGISPREALMMDPQQRMLLEVAWEALEQAGIDPTSLRGSATGVFAGASASGYGYNSGLQNGELDGHLVTGVSTSVVSGRIAYVLGLEGPAVTVDTACSSSLVALHLASQAVRSGECSLALVGGVMVAANPLLFDQFSRQMGLSPDGSCKAFSAQADGMGLGEGAGMLVVERLSDARRNGHRILAVVRGSAVNQDGASNGLTAPNGPSQQRVIRAALANAGVRADEVDVVEAHGTGTPLGDPIEAQALLATYGKERADDRPLWLGSVKTNIGHTQAAAGVAGVIKMVMALKHRQLPRSLYSEQRSPHVDWATGKVELLTEARPWDAADDRPRRAGVSSFGMSGTNAHVILEENQDPAEAPESAPTADTPLAWPVSGRTAKTLTAQTGRLWEWVTARPELEPADVAWSLAASRSAFEHRAVVLGVEGGELLEGLRGVAVGESSGCVVSGVARSGGRTVFVFAGQGAQWVGMGRELVGSSAVFGARLAECEAALSGLVPWSLSAVLEGAEGAPGLGTADVVQPVLWAVMVSLAAVWEAAGVVPDAVVGHSQGEVAAATVAGMLSLEDAARVVVARSKGLSGLDAEGSMVSVVMPSGAVAELVEGFGGRLSVAAVNGPAAVVVSGEPGALSEFERELASRHVLRWRVPETDFVAHSAAVEPLEGVCWLRSWPGSPRWRAGCRWSPRSPVSGSRVRSWTLPTGTRICGAWSVSSRPRVCCSVTASTRSSRSPRTRS</sequence>
<dbReference type="PROSITE" id="PS50075">
    <property type="entry name" value="CARRIER"/>
    <property type="match status" value="1"/>
</dbReference>
<dbReference type="SUPFAM" id="SSF52151">
    <property type="entry name" value="FabD/lysophospholipase-like"/>
    <property type="match status" value="2"/>
</dbReference>
<dbReference type="InterPro" id="IPR009081">
    <property type="entry name" value="PP-bd_ACP"/>
</dbReference>
<dbReference type="SUPFAM" id="SSF55048">
    <property type="entry name" value="Probable ACP-binding domain of malonyl-CoA ACP transacylase"/>
    <property type="match status" value="2"/>
</dbReference>
<dbReference type="InterPro" id="IPR014043">
    <property type="entry name" value="Acyl_transferase_dom"/>
</dbReference>
<dbReference type="SMART" id="SM00827">
    <property type="entry name" value="PKS_AT"/>
    <property type="match status" value="2"/>
</dbReference>
<dbReference type="SUPFAM" id="SSF53901">
    <property type="entry name" value="Thiolase-like"/>
    <property type="match status" value="2"/>
</dbReference>
<dbReference type="Gene3D" id="3.30.70.3290">
    <property type="match status" value="2"/>
</dbReference>
<dbReference type="PROSITE" id="PS00606">
    <property type="entry name" value="KS3_1"/>
    <property type="match status" value="2"/>
</dbReference>
<evidence type="ECO:0000256" key="2">
    <source>
        <dbReference type="ARBA" id="ARBA00022450"/>
    </source>
</evidence>
<dbReference type="InterPro" id="IPR015083">
    <property type="entry name" value="NorB/c/GfsB-D-like_docking"/>
</dbReference>
<dbReference type="InterPro" id="IPR001227">
    <property type="entry name" value="Ac_transferase_dom_sf"/>
</dbReference>
<feature type="domain" description="Ketosynthase family 3 (KS3)" evidence="9">
    <location>
        <begin position="33"/>
        <end position="455"/>
    </location>
</feature>
<dbReference type="InterPro" id="IPR036299">
    <property type="entry name" value="Polyketide_synth_docking_sf"/>
</dbReference>
<dbReference type="EMBL" id="JAUSZS010000008">
    <property type="protein sequence ID" value="MDQ0936680.1"/>
    <property type="molecule type" value="Genomic_DNA"/>
</dbReference>
<keyword evidence="4 10" id="KW-0808">Transferase</keyword>
<dbReference type="Gene3D" id="3.40.366.10">
    <property type="entry name" value="Malonyl-Coenzyme A Acyl Carrier Protein, domain 2"/>
    <property type="match status" value="2"/>
</dbReference>
<keyword evidence="6" id="KW-0511">Multifunctional enzyme</keyword>
<dbReference type="Pfam" id="PF02801">
    <property type="entry name" value="Ketoacyl-synt_C"/>
    <property type="match status" value="2"/>
</dbReference>
<dbReference type="Gene3D" id="1.10.1200.10">
    <property type="entry name" value="ACP-like"/>
    <property type="match status" value="1"/>
</dbReference>
<organism evidence="10 11">
    <name type="scientific">Streptomyces turgidiscabies</name>
    <dbReference type="NCBI Taxonomy" id="85558"/>
    <lineage>
        <taxon>Bacteria</taxon>
        <taxon>Bacillati</taxon>
        <taxon>Actinomycetota</taxon>
        <taxon>Actinomycetes</taxon>
        <taxon>Kitasatosporales</taxon>
        <taxon>Streptomycetaceae</taxon>
        <taxon>Streptomyces</taxon>
    </lineage>
</organism>
<keyword evidence="3" id="KW-0597">Phosphoprotein</keyword>
<dbReference type="Pfam" id="PF00698">
    <property type="entry name" value="Acyl_transf_1"/>
    <property type="match status" value="2"/>
</dbReference>
<evidence type="ECO:0000259" key="8">
    <source>
        <dbReference type="PROSITE" id="PS50075"/>
    </source>
</evidence>
<dbReference type="Pfam" id="PF16197">
    <property type="entry name" value="KAsynt_C_assoc"/>
    <property type="match status" value="2"/>
</dbReference>
<dbReference type="InterPro" id="IPR013968">
    <property type="entry name" value="PKS_KR"/>
</dbReference>
<dbReference type="SMART" id="SM00822">
    <property type="entry name" value="PKS_KR"/>
    <property type="match status" value="1"/>
</dbReference>
<dbReference type="SMART" id="SM01294">
    <property type="entry name" value="PKS_PP_betabranch"/>
    <property type="match status" value="1"/>
</dbReference>
<dbReference type="InterPro" id="IPR016036">
    <property type="entry name" value="Malonyl_transacylase_ACP-bd"/>
</dbReference>
<keyword evidence="5" id="KW-0045">Antibiotic biosynthesis</keyword>
<keyword evidence="2" id="KW-0596">Phosphopantetheine</keyword>
<evidence type="ECO:0000313" key="11">
    <source>
        <dbReference type="Proteomes" id="UP001223072"/>
    </source>
</evidence>
<dbReference type="Pfam" id="PF18369">
    <property type="entry name" value="PKS_DE"/>
    <property type="match status" value="1"/>
</dbReference>
<dbReference type="Pfam" id="PF00550">
    <property type="entry name" value="PP-binding"/>
    <property type="match status" value="1"/>
</dbReference>
<dbReference type="InterPro" id="IPR016035">
    <property type="entry name" value="Acyl_Trfase/lysoPLipase"/>
</dbReference>
<dbReference type="SMART" id="SM00825">
    <property type="entry name" value="PKS_KS"/>
    <property type="match status" value="2"/>
</dbReference>
<name>A0ABU0RXI1_9ACTN</name>
<dbReference type="Pfam" id="PF08990">
    <property type="entry name" value="Docking"/>
    <property type="match status" value="1"/>
</dbReference>
<dbReference type="InterPro" id="IPR036736">
    <property type="entry name" value="ACP-like_sf"/>
</dbReference>
<proteinExistence type="predicted"/>
<dbReference type="InterPro" id="IPR020841">
    <property type="entry name" value="PKS_Beta-ketoAc_synthase_dom"/>
</dbReference>
<dbReference type="CDD" id="cd08952">
    <property type="entry name" value="KR_1_SDR_x"/>
    <property type="match status" value="1"/>
</dbReference>
<comment type="cofactor">
    <cofactor evidence="1">
        <name>pantetheine 4'-phosphate</name>
        <dbReference type="ChEBI" id="CHEBI:47942"/>
    </cofactor>
</comment>
<keyword evidence="11" id="KW-1185">Reference proteome</keyword>
<dbReference type="InterPro" id="IPR032821">
    <property type="entry name" value="PKS_assoc"/>
</dbReference>
<dbReference type="PANTHER" id="PTHR43775:SF51">
    <property type="entry name" value="INACTIVE PHENOLPHTHIOCEROL SYNTHESIS POLYKETIDE SYNTHASE TYPE I PKS1-RELATED"/>
    <property type="match status" value="1"/>
</dbReference>
<dbReference type="Gene3D" id="3.40.47.10">
    <property type="match status" value="2"/>
</dbReference>
<dbReference type="SUPFAM" id="SSF101173">
    <property type="entry name" value="Docking domain B of the erythromycin polyketide synthase (DEBS)"/>
    <property type="match status" value="1"/>
</dbReference>
<feature type="domain" description="Ketosynthase family 3 (KS3)" evidence="9">
    <location>
        <begin position="1598"/>
        <end position="2024"/>
    </location>
</feature>
<dbReference type="InterPro" id="IPR006162">
    <property type="entry name" value="Ppantetheine_attach_site"/>
</dbReference>
<evidence type="ECO:0000256" key="1">
    <source>
        <dbReference type="ARBA" id="ARBA00001957"/>
    </source>
</evidence>
<dbReference type="SUPFAM" id="SSF51735">
    <property type="entry name" value="NAD(P)-binding Rossmann-fold domains"/>
    <property type="match status" value="2"/>
</dbReference>
<dbReference type="CDD" id="cd00833">
    <property type="entry name" value="PKS"/>
    <property type="match status" value="2"/>
</dbReference>
<dbReference type="PANTHER" id="PTHR43775">
    <property type="entry name" value="FATTY ACID SYNTHASE"/>
    <property type="match status" value="1"/>
</dbReference>
<evidence type="ECO:0000256" key="3">
    <source>
        <dbReference type="ARBA" id="ARBA00022553"/>
    </source>
</evidence>
<gene>
    <name evidence="10" type="ORF">QFZ49_006655</name>
</gene>
<dbReference type="InterPro" id="IPR016039">
    <property type="entry name" value="Thiolase-like"/>
</dbReference>
<dbReference type="InterPro" id="IPR014031">
    <property type="entry name" value="Ketoacyl_synth_C"/>
</dbReference>
<comment type="caution">
    <text evidence="10">The sequence shown here is derived from an EMBL/GenBank/DDBJ whole genome shotgun (WGS) entry which is preliminary data.</text>
</comment>
<dbReference type="NCBIfam" id="NF045894">
    <property type="entry name" value="PKS_plus_SDR"/>
    <property type="match status" value="1"/>
</dbReference>
<protein>
    <submittedName>
        <fullName evidence="10">Acyl transferase domain-containing protein/acyl carrier protein</fullName>
    </submittedName>
</protein>
<dbReference type="SMART" id="SM00823">
    <property type="entry name" value="PKS_PP"/>
    <property type="match status" value="1"/>
</dbReference>
<feature type="domain" description="Carrier" evidence="8">
    <location>
        <begin position="1502"/>
        <end position="1580"/>
    </location>
</feature>
<reference evidence="10 11" key="1">
    <citation type="submission" date="2023-07" db="EMBL/GenBank/DDBJ databases">
        <title>Comparative genomics of wheat-associated soil bacteria to identify genetic determinants of phenazine resistance.</title>
        <authorList>
            <person name="Mouncey N."/>
        </authorList>
    </citation>
    <scope>NUCLEOTIDE SEQUENCE [LARGE SCALE GENOMIC DNA]</scope>
    <source>
        <strain evidence="10 11">W2I16</strain>
    </source>
</reference>
<dbReference type="InterPro" id="IPR014030">
    <property type="entry name" value="Ketoacyl_synth_N"/>
</dbReference>
<dbReference type="InterPro" id="IPR020806">
    <property type="entry name" value="PKS_PP-bd"/>
</dbReference>
<dbReference type="InterPro" id="IPR057326">
    <property type="entry name" value="KR_dom"/>
</dbReference>
<dbReference type="Pfam" id="PF08659">
    <property type="entry name" value="KR"/>
    <property type="match status" value="1"/>
</dbReference>
<dbReference type="Gene3D" id="3.30.70.250">
    <property type="entry name" value="Malonyl-CoA ACP transacylase, ACP-binding"/>
    <property type="match status" value="1"/>
</dbReference>
<dbReference type="Pfam" id="PF00109">
    <property type="entry name" value="ketoacyl-synt"/>
    <property type="match status" value="2"/>
</dbReference>
<dbReference type="InterPro" id="IPR036291">
    <property type="entry name" value="NAD(P)-bd_dom_sf"/>
</dbReference>
<evidence type="ECO:0000256" key="4">
    <source>
        <dbReference type="ARBA" id="ARBA00022679"/>
    </source>
</evidence>
<dbReference type="Proteomes" id="UP001223072">
    <property type="component" value="Unassembled WGS sequence"/>
</dbReference>